<dbReference type="EMBL" id="BPQB01000017">
    <property type="protein sequence ID" value="GJE90612.1"/>
    <property type="molecule type" value="Genomic_DNA"/>
</dbReference>
<organism evidence="2 3">
    <name type="scientific">Phanerochaete sordida</name>
    <dbReference type="NCBI Taxonomy" id="48140"/>
    <lineage>
        <taxon>Eukaryota</taxon>
        <taxon>Fungi</taxon>
        <taxon>Dikarya</taxon>
        <taxon>Basidiomycota</taxon>
        <taxon>Agaricomycotina</taxon>
        <taxon>Agaricomycetes</taxon>
        <taxon>Polyporales</taxon>
        <taxon>Phanerochaetaceae</taxon>
        <taxon>Phanerochaete</taxon>
    </lineage>
</organism>
<proteinExistence type="predicted"/>
<evidence type="ECO:0000313" key="2">
    <source>
        <dbReference type="EMBL" id="GJE90612.1"/>
    </source>
</evidence>
<dbReference type="Proteomes" id="UP000703269">
    <property type="component" value="Unassembled WGS sequence"/>
</dbReference>
<comment type="caution">
    <text evidence="2">The sequence shown here is derived from an EMBL/GenBank/DDBJ whole genome shotgun (WGS) entry which is preliminary data.</text>
</comment>
<dbReference type="AlphaFoldDB" id="A0A9P3LE54"/>
<name>A0A9P3LE54_9APHY</name>
<protein>
    <submittedName>
        <fullName evidence="2">Uncharacterized protein</fullName>
    </submittedName>
</protein>
<accession>A0A9P3LE54</accession>
<evidence type="ECO:0000313" key="3">
    <source>
        <dbReference type="Proteomes" id="UP000703269"/>
    </source>
</evidence>
<reference evidence="2 3" key="1">
    <citation type="submission" date="2021-08" db="EMBL/GenBank/DDBJ databases">
        <title>Draft Genome Sequence of Phanerochaete sordida strain YK-624.</title>
        <authorList>
            <person name="Mori T."/>
            <person name="Dohra H."/>
            <person name="Suzuki T."/>
            <person name="Kawagishi H."/>
            <person name="Hirai H."/>
        </authorList>
    </citation>
    <scope>NUCLEOTIDE SEQUENCE [LARGE SCALE GENOMIC DNA]</scope>
    <source>
        <strain evidence="2 3">YK-624</strain>
    </source>
</reference>
<sequence length="67" mass="7258">MDSQLDPSPFHPLGYDSGSRISMPSSFSASSARLRISQVMFSSTSAGSKLPLSLVYVSWESLEEPAF</sequence>
<evidence type="ECO:0000256" key="1">
    <source>
        <dbReference type="SAM" id="MobiDB-lite"/>
    </source>
</evidence>
<gene>
    <name evidence="2" type="ORF">PsYK624_067560</name>
</gene>
<keyword evidence="3" id="KW-1185">Reference proteome</keyword>
<feature type="region of interest" description="Disordered" evidence="1">
    <location>
        <begin position="1"/>
        <end position="20"/>
    </location>
</feature>